<proteinExistence type="predicted"/>
<name>A0AAN7R1R8_TRANT</name>
<evidence type="ECO:0000313" key="2">
    <source>
        <dbReference type="Proteomes" id="UP001346149"/>
    </source>
</evidence>
<protein>
    <submittedName>
        <fullName evidence="1">Uncharacterized protein</fullName>
    </submittedName>
</protein>
<dbReference type="AlphaFoldDB" id="A0AAN7R1R8"/>
<gene>
    <name evidence="1" type="ORF">SAY86_001659</name>
</gene>
<sequence>MSVSFEAAIEMEEGGAKGQRKKEGRNLLRRGIYNNSSEAVTRLWPPPHPLKEVLIHFFYEQRTCLFIES</sequence>
<reference evidence="1 2" key="1">
    <citation type="journal article" date="2023" name="Hortic Res">
        <title>Pangenome of water caltrop reveals structural variations and asymmetric subgenome divergence after allopolyploidization.</title>
        <authorList>
            <person name="Zhang X."/>
            <person name="Chen Y."/>
            <person name="Wang L."/>
            <person name="Yuan Y."/>
            <person name="Fang M."/>
            <person name="Shi L."/>
            <person name="Lu R."/>
            <person name="Comes H.P."/>
            <person name="Ma Y."/>
            <person name="Chen Y."/>
            <person name="Huang G."/>
            <person name="Zhou Y."/>
            <person name="Zheng Z."/>
            <person name="Qiu Y."/>
        </authorList>
    </citation>
    <scope>NUCLEOTIDE SEQUENCE [LARGE SCALE GENOMIC DNA]</scope>
    <source>
        <strain evidence="1">F231</strain>
    </source>
</reference>
<dbReference type="Proteomes" id="UP001346149">
    <property type="component" value="Unassembled WGS sequence"/>
</dbReference>
<comment type="caution">
    <text evidence="1">The sequence shown here is derived from an EMBL/GenBank/DDBJ whole genome shotgun (WGS) entry which is preliminary data.</text>
</comment>
<dbReference type="EMBL" id="JAXQNO010000013">
    <property type="protein sequence ID" value="KAK4784970.1"/>
    <property type="molecule type" value="Genomic_DNA"/>
</dbReference>
<keyword evidence="2" id="KW-1185">Reference proteome</keyword>
<organism evidence="1 2">
    <name type="scientific">Trapa natans</name>
    <name type="common">Water chestnut</name>
    <dbReference type="NCBI Taxonomy" id="22666"/>
    <lineage>
        <taxon>Eukaryota</taxon>
        <taxon>Viridiplantae</taxon>
        <taxon>Streptophyta</taxon>
        <taxon>Embryophyta</taxon>
        <taxon>Tracheophyta</taxon>
        <taxon>Spermatophyta</taxon>
        <taxon>Magnoliopsida</taxon>
        <taxon>eudicotyledons</taxon>
        <taxon>Gunneridae</taxon>
        <taxon>Pentapetalae</taxon>
        <taxon>rosids</taxon>
        <taxon>malvids</taxon>
        <taxon>Myrtales</taxon>
        <taxon>Lythraceae</taxon>
        <taxon>Trapa</taxon>
    </lineage>
</organism>
<evidence type="ECO:0000313" key="1">
    <source>
        <dbReference type="EMBL" id="KAK4784970.1"/>
    </source>
</evidence>
<accession>A0AAN7R1R8</accession>